<dbReference type="SUPFAM" id="SSF56112">
    <property type="entry name" value="Protein kinase-like (PK-like)"/>
    <property type="match status" value="1"/>
</dbReference>
<reference evidence="2 3" key="1">
    <citation type="submission" date="2017-06" db="EMBL/GenBank/DDBJ databases">
        <title>Comparative genomic analysis of Ambrosia Fusariam Clade fungi.</title>
        <authorList>
            <person name="Stajich J.E."/>
            <person name="Carrillo J."/>
            <person name="Kijimoto T."/>
            <person name="Eskalen A."/>
            <person name="O'Donnell K."/>
            <person name="Kasson M."/>
        </authorList>
    </citation>
    <scope>NUCLEOTIDE SEQUENCE [LARGE SCALE GENOMIC DNA]</scope>
    <source>
        <strain evidence="2 3">NRRL62584</strain>
    </source>
</reference>
<dbReference type="AlphaFoldDB" id="A0A428Q7Q9"/>
<dbReference type="InterPro" id="IPR011009">
    <property type="entry name" value="Kinase-like_dom_sf"/>
</dbReference>
<comment type="caution">
    <text evidence="2">The sequence shown here is derived from an EMBL/GenBank/DDBJ whole genome shotgun (WGS) entry which is preliminary data.</text>
</comment>
<sequence length="277" mass="30562">MNSFSANYGGLDEPIPTPSPSPSASPLSSPAPGFSPRRPPSAQKALCPRTIYFRFGSRIVGATGSPADTAHPNVLRLSTIPSIVDNIVQFLLWILPSALSSRILSSYPEWALPRRFVFKKEKEYWESEFEMEKAAYEMLKPLQGYFIPTCFGQIDYDDTRALLLSDIGGACLATSEGAVLRHDELQPLLEETLTALVTAGVSHDDLKLDNFHLVEDDHGSDRIMVVDLERVDIGLSEKQGAFAVKCAVDFLMQAYKAHLACLENDGLLQPKKYPSKN</sequence>
<protein>
    <recommendedName>
        <fullName evidence="4">Protein kinase domain-containing protein</fullName>
    </recommendedName>
</protein>
<evidence type="ECO:0008006" key="4">
    <source>
        <dbReference type="Google" id="ProtNLM"/>
    </source>
</evidence>
<evidence type="ECO:0000313" key="2">
    <source>
        <dbReference type="EMBL" id="RSL61280.1"/>
    </source>
</evidence>
<name>A0A428Q7Q9_9HYPO</name>
<feature type="compositionally biased region" description="Low complexity" evidence="1">
    <location>
        <begin position="24"/>
        <end position="36"/>
    </location>
</feature>
<dbReference type="EMBL" id="NKCI01000052">
    <property type="protein sequence ID" value="RSL61280.1"/>
    <property type="molecule type" value="Genomic_DNA"/>
</dbReference>
<dbReference type="OrthoDB" id="2942798at2759"/>
<proteinExistence type="predicted"/>
<keyword evidence="3" id="KW-1185">Reference proteome</keyword>
<dbReference type="Proteomes" id="UP000288168">
    <property type="component" value="Unassembled WGS sequence"/>
</dbReference>
<gene>
    <name evidence="2" type="ORF">CEP54_006327</name>
</gene>
<accession>A0A428Q7Q9</accession>
<evidence type="ECO:0000256" key="1">
    <source>
        <dbReference type="SAM" id="MobiDB-lite"/>
    </source>
</evidence>
<organism evidence="2 3">
    <name type="scientific">Fusarium duplospermum</name>
    <dbReference type="NCBI Taxonomy" id="1325734"/>
    <lineage>
        <taxon>Eukaryota</taxon>
        <taxon>Fungi</taxon>
        <taxon>Dikarya</taxon>
        <taxon>Ascomycota</taxon>
        <taxon>Pezizomycotina</taxon>
        <taxon>Sordariomycetes</taxon>
        <taxon>Hypocreomycetidae</taxon>
        <taxon>Hypocreales</taxon>
        <taxon>Nectriaceae</taxon>
        <taxon>Fusarium</taxon>
        <taxon>Fusarium solani species complex</taxon>
    </lineage>
</organism>
<evidence type="ECO:0000313" key="3">
    <source>
        <dbReference type="Proteomes" id="UP000288168"/>
    </source>
</evidence>
<feature type="region of interest" description="Disordered" evidence="1">
    <location>
        <begin position="1"/>
        <end position="43"/>
    </location>
</feature>